<dbReference type="InterPro" id="IPR036770">
    <property type="entry name" value="Ankyrin_rpt-contain_sf"/>
</dbReference>
<dbReference type="AlphaFoldDB" id="A0AAV7SJR6"/>
<dbReference type="Gene3D" id="1.25.40.20">
    <property type="entry name" value="Ankyrin repeat-containing domain"/>
    <property type="match status" value="1"/>
</dbReference>
<organism evidence="1 2">
    <name type="scientific">Pleurodeles waltl</name>
    <name type="common">Iberian ribbed newt</name>
    <dbReference type="NCBI Taxonomy" id="8319"/>
    <lineage>
        <taxon>Eukaryota</taxon>
        <taxon>Metazoa</taxon>
        <taxon>Chordata</taxon>
        <taxon>Craniata</taxon>
        <taxon>Vertebrata</taxon>
        <taxon>Euteleostomi</taxon>
        <taxon>Amphibia</taxon>
        <taxon>Batrachia</taxon>
        <taxon>Caudata</taxon>
        <taxon>Salamandroidea</taxon>
        <taxon>Salamandridae</taxon>
        <taxon>Pleurodelinae</taxon>
        <taxon>Pleurodeles</taxon>
    </lineage>
</organism>
<gene>
    <name evidence="1" type="ORF">NDU88_004730</name>
</gene>
<dbReference type="SUPFAM" id="SSF48403">
    <property type="entry name" value="Ankyrin repeat"/>
    <property type="match status" value="1"/>
</dbReference>
<evidence type="ECO:0000313" key="2">
    <source>
        <dbReference type="Proteomes" id="UP001066276"/>
    </source>
</evidence>
<proteinExistence type="predicted"/>
<name>A0AAV7SJR6_PLEWA</name>
<reference evidence="1" key="1">
    <citation type="journal article" date="2022" name="bioRxiv">
        <title>Sequencing and chromosome-scale assembly of the giantPleurodeles waltlgenome.</title>
        <authorList>
            <person name="Brown T."/>
            <person name="Elewa A."/>
            <person name="Iarovenko S."/>
            <person name="Subramanian E."/>
            <person name="Araus A.J."/>
            <person name="Petzold A."/>
            <person name="Susuki M."/>
            <person name="Suzuki K.-i.T."/>
            <person name="Hayashi T."/>
            <person name="Toyoda A."/>
            <person name="Oliveira C."/>
            <person name="Osipova E."/>
            <person name="Leigh N.D."/>
            <person name="Simon A."/>
            <person name="Yun M.H."/>
        </authorList>
    </citation>
    <scope>NUCLEOTIDE SEQUENCE</scope>
    <source>
        <strain evidence="1">20211129_DDA</strain>
        <tissue evidence="1">Liver</tissue>
    </source>
</reference>
<dbReference type="EMBL" id="JANPWB010000008">
    <property type="protein sequence ID" value="KAJ1164285.1"/>
    <property type="molecule type" value="Genomic_DNA"/>
</dbReference>
<sequence length="159" mass="18167">MRRTQVLDVRNKHFLVGNAGGQPPPVTSLSRKASRRKWNKKGLLPIHCSAIQGRIDIIQALMDFDTHPRNKITEISDKRDTPSLLYLSVANNQLKCANWLISKAVTFKPGEQEELIFNILLDELKVEDQVQGLNFLLRSGVNINALNEKGKRYTFWNKD</sequence>
<protein>
    <submittedName>
        <fullName evidence="1">Uncharacterized protein</fullName>
    </submittedName>
</protein>
<keyword evidence="2" id="KW-1185">Reference proteome</keyword>
<accession>A0AAV7SJR6</accession>
<comment type="caution">
    <text evidence="1">The sequence shown here is derived from an EMBL/GenBank/DDBJ whole genome shotgun (WGS) entry which is preliminary data.</text>
</comment>
<evidence type="ECO:0000313" key="1">
    <source>
        <dbReference type="EMBL" id="KAJ1164285.1"/>
    </source>
</evidence>
<dbReference type="Proteomes" id="UP001066276">
    <property type="component" value="Chromosome 4_2"/>
</dbReference>